<dbReference type="Proteomes" id="UP000181976">
    <property type="component" value="Unassembled WGS sequence"/>
</dbReference>
<accession>A0A1I2CY24</accession>
<protein>
    <submittedName>
        <fullName evidence="2">Uncharacterized protein</fullName>
    </submittedName>
</protein>
<sequence length="56" mass="6323">MRLFKKSKKASGCCNIQIEEVKETPQKNDEPKCCESNNNTKKEASKEESKDKPCCG</sequence>
<gene>
    <name evidence="2" type="ORF">SAMN05444380_11732</name>
</gene>
<evidence type="ECO:0000313" key="3">
    <source>
        <dbReference type="Proteomes" id="UP000181976"/>
    </source>
</evidence>
<dbReference type="RefSeq" id="WP_157998108.1">
    <property type="nucleotide sequence ID" value="NZ_AFSL01000060.1"/>
</dbReference>
<dbReference type="EMBL" id="FONA01000017">
    <property type="protein sequence ID" value="SFE72640.1"/>
    <property type="molecule type" value="Genomic_DNA"/>
</dbReference>
<dbReference type="AlphaFoldDB" id="A0A1I2CY24"/>
<feature type="region of interest" description="Disordered" evidence="1">
    <location>
        <begin position="24"/>
        <end position="56"/>
    </location>
</feature>
<reference evidence="2 3" key="1">
    <citation type="submission" date="2016-10" db="EMBL/GenBank/DDBJ databases">
        <authorList>
            <person name="de Groot N.N."/>
        </authorList>
    </citation>
    <scope>NUCLEOTIDE SEQUENCE [LARGE SCALE GENOMIC DNA]</scope>
    <source>
        <strain evidence="2 3">DSM 19012</strain>
    </source>
</reference>
<proteinExistence type="predicted"/>
<feature type="compositionally biased region" description="Basic and acidic residues" evidence="1">
    <location>
        <begin position="40"/>
        <end position="56"/>
    </location>
</feature>
<dbReference type="STRING" id="385682.SAMN05444380_11732"/>
<organism evidence="2 3">
    <name type="scientific">Thermophagus xiamenensis</name>
    <dbReference type="NCBI Taxonomy" id="385682"/>
    <lineage>
        <taxon>Bacteria</taxon>
        <taxon>Pseudomonadati</taxon>
        <taxon>Bacteroidota</taxon>
        <taxon>Bacteroidia</taxon>
        <taxon>Marinilabiliales</taxon>
        <taxon>Marinilabiliaceae</taxon>
        <taxon>Thermophagus</taxon>
    </lineage>
</organism>
<keyword evidence="3" id="KW-1185">Reference proteome</keyword>
<evidence type="ECO:0000256" key="1">
    <source>
        <dbReference type="SAM" id="MobiDB-lite"/>
    </source>
</evidence>
<dbReference type="InParanoid" id="A0A1I2CY24"/>
<evidence type="ECO:0000313" key="2">
    <source>
        <dbReference type="EMBL" id="SFE72640.1"/>
    </source>
</evidence>
<feature type="compositionally biased region" description="Basic and acidic residues" evidence="1">
    <location>
        <begin position="24"/>
        <end position="33"/>
    </location>
</feature>
<name>A0A1I2CY24_9BACT</name>